<dbReference type="AlphaFoldDB" id="G0TWD3"/>
<sequence>MTALSMQNCTNITDVFPLQRMSSLRALQIAQCTGIVRGMNAVCKLTTLQELRLWSVPDVLLRYLSSHQHLHELHLVPCACIADVLPLTRSQELDRSGSNDCTNEETSMKVHSFLYSFQCLLNLRKNVLSTKVLKNIRVHGFYFLFSFACICQFFTSFHPPVGVEQACFSF</sequence>
<dbReference type="SUPFAM" id="SSF52047">
    <property type="entry name" value="RNI-like"/>
    <property type="match status" value="1"/>
</dbReference>
<proteinExistence type="predicted"/>
<gene>
    <name evidence="1" type="ORF">TVY486_0600620</name>
</gene>
<evidence type="ECO:0000313" key="1">
    <source>
        <dbReference type="EMBL" id="CCC48271.1"/>
    </source>
</evidence>
<reference evidence="1" key="1">
    <citation type="journal article" date="2012" name="Proc. Natl. Acad. Sci. U.S.A.">
        <title>Antigenic diversity is generated by distinct evolutionary mechanisms in African trypanosome species.</title>
        <authorList>
            <person name="Jackson A.P."/>
            <person name="Berry A."/>
            <person name="Aslett M."/>
            <person name="Allison H.C."/>
            <person name="Burton P."/>
            <person name="Vavrova-Anderson J."/>
            <person name="Brown R."/>
            <person name="Browne H."/>
            <person name="Corton N."/>
            <person name="Hauser H."/>
            <person name="Gamble J."/>
            <person name="Gilderthorp R."/>
            <person name="Marcello L."/>
            <person name="McQuillan J."/>
            <person name="Otto T.D."/>
            <person name="Quail M.A."/>
            <person name="Sanders M.J."/>
            <person name="van Tonder A."/>
            <person name="Ginger M.L."/>
            <person name="Field M.C."/>
            <person name="Barry J.D."/>
            <person name="Hertz-Fowler C."/>
            <person name="Berriman M."/>
        </authorList>
    </citation>
    <scope>NUCLEOTIDE SEQUENCE</scope>
    <source>
        <strain evidence="1">Y486</strain>
    </source>
</reference>
<dbReference type="Gene3D" id="3.80.10.10">
    <property type="entry name" value="Ribonuclease Inhibitor"/>
    <property type="match status" value="1"/>
</dbReference>
<organism evidence="1">
    <name type="scientific">Trypanosoma vivax (strain Y486)</name>
    <dbReference type="NCBI Taxonomy" id="1055687"/>
    <lineage>
        <taxon>Eukaryota</taxon>
        <taxon>Discoba</taxon>
        <taxon>Euglenozoa</taxon>
        <taxon>Kinetoplastea</taxon>
        <taxon>Metakinetoplastina</taxon>
        <taxon>Trypanosomatida</taxon>
        <taxon>Trypanosomatidae</taxon>
        <taxon>Trypanosoma</taxon>
        <taxon>Duttonella</taxon>
    </lineage>
</organism>
<evidence type="ECO:0008006" key="2">
    <source>
        <dbReference type="Google" id="ProtNLM"/>
    </source>
</evidence>
<dbReference type="InterPro" id="IPR032675">
    <property type="entry name" value="LRR_dom_sf"/>
</dbReference>
<protein>
    <recommendedName>
        <fullName evidence="2">Leucine-rich repeat protein (LRRP)</fullName>
    </recommendedName>
</protein>
<name>G0TWD3_TRYVY</name>
<accession>G0TWD3</accession>
<dbReference type="EMBL" id="HE573022">
    <property type="protein sequence ID" value="CCC48271.1"/>
    <property type="molecule type" value="Genomic_DNA"/>
</dbReference>
<dbReference type="VEuPathDB" id="TriTrypDB:TvY486_0600620"/>